<dbReference type="SUPFAM" id="SSF56059">
    <property type="entry name" value="Glutathione synthetase ATP-binding domain-like"/>
    <property type="match status" value="1"/>
</dbReference>
<keyword evidence="1" id="KW-0067">ATP-binding</keyword>
<feature type="domain" description="ATP-grasp" evidence="4">
    <location>
        <begin position="335"/>
        <end position="530"/>
    </location>
</feature>
<reference evidence="6" key="1">
    <citation type="submission" date="2020-01" db="EMBL/GenBank/DDBJ databases">
        <authorList>
            <consortium name="DOE Joint Genome Institute"/>
            <person name="Haridas S."/>
            <person name="Albert R."/>
            <person name="Binder M."/>
            <person name="Bloem J."/>
            <person name="Labutti K."/>
            <person name="Salamov A."/>
            <person name="Andreopoulos B."/>
            <person name="Baker S.E."/>
            <person name="Barry K."/>
            <person name="Bills G."/>
            <person name="Bluhm B.H."/>
            <person name="Cannon C."/>
            <person name="Castanera R."/>
            <person name="Culley D.E."/>
            <person name="Daum C."/>
            <person name="Ezra D."/>
            <person name="Gonzalez J.B."/>
            <person name="Henrissat B."/>
            <person name="Kuo A."/>
            <person name="Liang C."/>
            <person name="Lipzen A."/>
            <person name="Lutzoni F."/>
            <person name="Magnuson J."/>
            <person name="Mondo S."/>
            <person name="Nolan M."/>
            <person name="Ohm R."/>
            <person name="Pangilinan J."/>
            <person name="Park H.-J."/>
            <person name="Ramirez L."/>
            <person name="Alfaro M."/>
            <person name="Sun H."/>
            <person name="Tritt A."/>
            <person name="Yoshinaga Y."/>
            <person name="Zwiers L.-H."/>
            <person name="Turgeon B.G."/>
            <person name="Goodwin S.B."/>
            <person name="Spatafora J.W."/>
            <person name="Crous P.W."/>
            <person name="Grigoriev I.V."/>
        </authorList>
    </citation>
    <scope>NUCLEOTIDE SEQUENCE</scope>
    <source>
        <strain evidence="6">CBS 342.82</strain>
    </source>
</reference>
<evidence type="ECO:0000256" key="2">
    <source>
        <dbReference type="SAM" id="Phobius"/>
    </source>
</evidence>
<dbReference type="Gene3D" id="3.30.470.20">
    <property type="entry name" value="ATP-grasp fold, B domain"/>
    <property type="match status" value="1"/>
</dbReference>
<dbReference type="GO" id="GO:0046872">
    <property type="term" value="F:metal ion binding"/>
    <property type="evidence" value="ECO:0007669"/>
    <property type="project" value="InterPro"/>
</dbReference>
<dbReference type="InterPro" id="IPR011761">
    <property type="entry name" value="ATP-grasp"/>
</dbReference>
<reference evidence="6" key="2">
    <citation type="submission" date="2020-04" db="EMBL/GenBank/DDBJ databases">
        <authorList>
            <consortium name="NCBI Genome Project"/>
        </authorList>
    </citation>
    <scope>NUCLEOTIDE SEQUENCE</scope>
    <source>
        <strain evidence="6">CBS 342.82</strain>
    </source>
</reference>
<keyword evidence="1" id="KW-0547">Nucleotide-binding</keyword>
<evidence type="ECO:0000256" key="1">
    <source>
        <dbReference type="PROSITE-ProRule" id="PRU00409"/>
    </source>
</evidence>
<evidence type="ECO:0000256" key="3">
    <source>
        <dbReference type="SAM" id="SignalP"/>
    </source>
</evidence>
<protein>
    <recommendedName>
        <fullName evidence="4">ATP-grasp domain-containing protein</fullName>
    </recommendedName>
</protein>
<keyword evidence="3" id="KW-0732">Signal</keyword>
<feature type="chain" id="PRO_5027061511" description="ATP-grasp domain-containing protein" evidence="3">
    <location>
        <begin position="22"/>
        <end position="628"/>
    </location>
</feature>
<keyword evidence="5" id="KW-1185">Reference proteome</keyword>
<gene>
    <name evidence="6" type="ORF">K489DRAFT_369364</name>
</gene>
<accession>A0A6J3M8X8</accession>
<dbReference type="PROSITE" id="PS50975">
    <property type="entry name" value="ATP_GRASP"/>
    <property type="match status" value="1"/>
</dbReference>
<feature type="transmembrane region" description="Helical" evidence="2">
    <location>
        <begin position="166"/>
        <end position="187"/>
    </location>
</feature>
<dbReference type="Proteomes" id="UP000504637">
    <property type="component" value="Unplaced"/>
</dbReference>
<dbReference type="RefSeq" id="XP_033461537.1">
    <property type="nucleotide sequence ID" value="XM_033603027.1"/>
</dbReference>
<feature type="signal peptide" evidence="3">
    <location>
        <begin position="1"/>
        <end position="21"/>
    </location>
</feature>
<evidence type="ECO:0000313" key="5">
    <source>
        <dbReference type="Proteomes" id="UP000504637"/>
    </source>
</evidence>
<proteinExistence type="predicted"/>
<dbReference type="GeneID" id="54360827"/>
<reference evidence="6" key="3">
    <citation type="submission" date="2025-08" db="UniProtKB">
        <authorList>
            <consortium name="RefSeq"/>
        </authorList>
    </citation>
    <scope>IDENTIFICATION</scope>
    <source>
        <strain evidence="6">CBS 342.82</strain>
    </source>
</reference>
<dbReference type="GO" id="GO:0005524">
    <property type="term" value="F:ATP binding"/>
    <property type="evidence" value="ECO:0007669"/>
    <property type="project" value="UniProtKB-UniRule"/>
</dbReference>
<keyword evidence="2" id="KW-0472">Membrane</keyword>
<sequence length="628" mass="69098">MVAMKSTTLATVAFLAGAAQAGAPVHYITSYGDGGLYRYRVECNAYRDSYCQEFVHALNSAACGSFQHNWQAYQSGSDYVFDVSVIAGSGGAASITCAINSVTGQGAYVIPLGTCAHRIPSLPRESFAHFLNKTSPEDDISCEQFESDLIMLTADSPRWQHAAQNIVLIVLSIAFQPLDLVLLFLAYTWSTLSRIQNDFSQTQKPHAVPSEPCTILVTGVSMTKGLTLARVFHRAGHRVIGADSSSEACGGMSNCVDVFYQLKAPTVDQGATAYIESLLDIILKEKVDLWVSCSGVASAAEDGEAMEIIEARSKCRAVQFNLEMTKTLHEKGTFIEYVRKLGLTVPETHIVTSSSAAEGILRDAPSGRKFIMKPIGVDDSKRADMTPLPKDSPEQTSKHLARLGLAESSPFIIQQFIQGPEFCTHALVVRGEVKVFVACPSAELLMHYEALPPNSPLSKAMLNFTKKLALNSGKDFTGHLSFDFLIEDTTPADPDDITLYPIECNPRAHTAVVLFSQTIDMAAAYLNVLPGRKEATDSNQIVVPFRPRKYYWIGHDLLGLVATNCTRAKISEVWEHVSLWHDGTFEFADPLPWFWLYHIYWPSRFLECLTSGTKWSRINVSTGKIFEC</sequence>
<evidence type="ECO:0000313" key="6">
    <source>
        <dbReference type="RefSeq" id="XP_033461537.1"/>
    </source>
</evidence>
<dbReference type="InterPro" id="IPR036291">
    <property type="entry name" value="NAD(P)-bd_dom_sf"/>
</dbReference>
<organism evidence="6">
    <name type="scientific">Dissoconium aciculare CBS 342.82</name>
    <dbReference type="NCBI Taxonomy" id="1314786"/>
    <lineage>
        <taxon>Eukaryota</taxon>
        <taxon>Fungi</taxon>
        <taxon>Dikarya</taxon>
        <taxon>Ascomycota</taxon>
        <taxon>Pezizomycotina</taxon>
        <taxon>Dothideomycetes</taxon>
        <taxon>Dothideomycetidae</taxon>
        <taxon>Mycosphaerellales</taxon>
        <taxon>Dissoconiaceae</taxon>
        <taxon>Dissoconium</taxon>
    </lineage>
</organism>
<dbReference type="OrthoDB" id="186626at2759"/>
<keyword evidence="2" id="KW-0812">Transmembrane</keyword>
<dbReference type="SUPFAM" id="SSF51735">
    <property type="entry name" value="NAD(P)-binding Rossmann-fold domains"/>
    <property type="match status" value="1"/>
</dbReference>
<dbReference type="AlphaFoldDB" id="A0A6J3M8X8"/>
<dbReference type="Gene3D" id="3.40.50.20">
    <property type="match status" value="1"/>
</dbReference>
<name>A0A6J3M8X8_9PEZI</name>
<evidence type="ECO:0000259" key="4">
    <source>
        <dbReference type="PROSITE" id="PS50975"/>
    </source>
</evidence>
<keyword evidence="2" id="KW-1133">Transmembrane helix</keyword>